<dbReference type="PROSITE" id="PS50011">
    <property type="entry name" value="PROTEIN_KINASE_DOM"/>
    <property type="match status" value="1"/>
</dbReference>
<dbReference type="PANTHER" id="PTHR13954:SF6">
    <property type="entry name" value="NON-SPECIFIC SERINE_THREONINE PROTEIN KINASE"/>
    <property type="match status" value="1"/>
</dbReference>
<proteinExistence type="predicted"/>
<dbReference type="Pfam" id="PF00069">
    <property type="entry name" value="Pkinase"/>
    <property type="match status" value="1"/>
</dbReference>
<dbReference type="InterPro" id="IPR045133">
    <property type="entry name" value="IRE1/2-like"/>
</dbReference>
<dbReference type="GO" id="GO:0036498">
    <property type="term" value="P:IRE1-mediated unfolded protein response"/>
    <property type="evidence" value="ECO:0007669"/>
    <property type="project" value="TreeGrafter"/>
</dbReference>
<organism evidence="3 4">
    <name type="scientific">Oedothorax gibbosus</name>
    <dbReference type="NCBI Taxonomy" id="931172"/>
    <lineage>
        <taxon>Eukaryota</taxon>
        <taxon>Metazoa</taxon>
        <taxon>Ecdysozoa</taxon>
        <taxon>Arthropoda</taxon>
        <taxon>Chelicerata</taxon>
        <taxon>Arachnida</taxon>
        <taxon>Araneae</taxon>
        <taxon>Araneomorphae</taxon>
        <taxon>Entelegynae</taxon>
        <taxon>Araneoidea</taxon>
        <taxon>Linyphiidae</taxon>
        <taxon>Erigoninae</taxon>
        <taxon>Oedothorax</taxon>
    </lineage>
</organism>
<dbReference type="GO" id="GO:0004521">
    <property type="term" value="F:RNA endonuclease activity"/>
    <property type="evidence" value="ECO:0007669"/>
    <property type="project" value="InterPro"/>
</dbReference>
<dbReference type="InterPro" id="IPR011009">
    <property type="entry name" value="Kinase-like_dom_sf"/>
</dbReference>
<sequence length="1060" mass="120449">MGKSKICRRASKNSKSKSVGMNPDYSNNCSKTTIQLLANENKVANPESTNLNVACKERESRLSVSKLFSSCCKASDSRTGYSDAVKKNLSAQDLKILGDTLSTNVSIDQLETFKNDDSQLSQIQLTNKDNSIYEIGSSVFPKIDQTSTNEEYTSKIIETSPNYLINSITDAIDFENLVSNSTTTFNNSLKFIGGDRNNLNETIKEKLSPFDIYDIDPSNPKPICKRLHRSKSSSFAQTIKYDSGLRTKCKDDASLRDNSRTAKNTSEIFSKKLVNYVDYKDGMQRESIASKFLNSEHLNSSFSEPNDDPIINESNRRTYSDVTRVDKNSQNLKCPTKKQVKEKVSQRRYSDVTRAGLIRTGEINTKNVDATPNILTGKFGSVELDDKLTDCEWLNILNNCKTTTDTRDSEEKISEEICQHVHLKEEIRNELAYEHGFEKEDDMNNQQIKVMRPHAYIKEECIKKLDYENVFKGYEVMDNQKSPRFEQEKQFDSHQPCADGKNVVLTTNSNTCPTKIDGYKTYMRILNKYGFKKKMSRKVITKSYGKRNVLPRNLRQHTIASNNREILKENTTNLQLFVPPVLSSRDFQHPAKKTMSNLISLCKDFEKRCSFGDGLLPKNKLDTFSSICNVTSSETDKESVVGFFDNILKRLTLKNNKSLSKILNNHIESSEFEYDQQNEQKENNERKLDQETSLVNTDYEATKENKSPTLGGHLYRFIKCQRDSKWNSPLKHLQPCVPLSQLLLPSSEIPRYDQAMNFRAIHSQVGKIVFGTKLEHTLREGVFGTYIGILEDGNPVVVHQVPSSATFKDILSLNILKSHLLSHKNLTILYDAQINVRDLTISLIYELCEYSLPQYMQMRRCHESKTMVGPLFFRKLLVADLIEGIRYLHQMKVTHGFIKPSNIMVTIDDRLKLTDYHLCNMAPLTWGIRVEDPKLSAIGSSTSSYCWRPTELINAKDESEANIVLTTASDIQMCGMLVFYILSDGRHPFGSTDRTCQENIVLGKLSMGDHLVDIESRDLVSEMTKADPGHRPSIQGVLRYIIGCSSVSLSANWDKTTPIP</sequence>
<dbReference type="GO" id="GO:0051082">
    <property type="term" value="F:unfolded protein binding"/>
    <property type="evidence" value="ECO:0007669"/>
    <property type="project" value="TreeGrafter"/>
</dbReference>
<dbReference type="Proteomes" id="UP000827092">
    <property type="component" value="Unassembled WGS sequence"/>
</dbReference>
<dbReference type="PANTHER" id="PTHR13954">
    <property type="entry name" value="IRE1-RELATED"/>
    <property type="match status" value="1"/>
</dbReference>
<dbReference type="SUPFAM" id="SSF56112">
    <property type="entry name" value="Protein kinase-like (PK-like)"/>
    <property type="match status" value="1"/>
</dbReference>
<dbReference type="GO" id="GO:1990604">
    <property type="term" value="C:IRE1-TRAF2-ASK1 complex"/>
    <property type="evidence" value="ECO:0007669"/>
    <property type="project" value="TreeGrafter"/>
</dbReference>
<protein>
    <recommendedName>
        <fullName evidence="2">Protein kinase domain-containing protein</fullName>
    </recommendedName>
</protein>
<dbReference type="GO" id="GO:0070059">
    <property type="term" value="P:intrinsic apoptotic signaling pathway in response to endoplasmic reticulum stress"/>
    <property type="evidence" value="ECO:0007669"/>
    <property type="project" value="TreeGrafter"/>
</dbReference>
<dbReference type="Gene3D" id="1.10.510.10">
    <property type="entry name" value="Transferase(Phosphotransferase) domain 1"/>
    <property type="match status" value="1"/>
</dbReference>
<dbReference type="GO" id="GO:0005524">
    <property type="term" value="F:ATP binding"/>
    <property type="evidence" value="ECO:0007669"/>
    <property type="project" value="InterPro"/>
</dbReference>
<dbReference type="GO" id="GO:0004674">
    <property type="term" value="F:protein serine/threonine kinase activity"/>
    <property type="evidence" value="ECO:0007669"/>
    <property type="project" value="InterPro"/>
</dbReference>
<dbReference type="AlphaFoldDB" id="A0AAV6TV55"/>
<feature type="domain" description="Protein kinase" evidence="2">
    <location>
        <begin position="772"/>
        <end position="1049"/>
    </location>
</feature>
<evidence type="ECO:0000256" key="1">
    <source>
        <dbReference type="SAM" id="MobiDB-lite"/>
    </source>
</evidence>
<evidence type="ECO:0000259" key="2">
    <source>
        <dbReference type="PROSITE" id="PS50011"/>
    </source>
</evidence>
<feature type="region of interest" description="Disordered" evidence="1">
    <location>
        <begin position="1"/>
        <end position="24"/>
    </location>
</feature>
<dbReference type="EMBL" id="JAFNEN010000994">
    <property type="protein sequence ID" value="KAG8175506.1"/>
    <property type="molecule type" value="Genomic_DNA"/>
</dbReference>
<gene>
    <name evidence="3" type="ORF">JTE90_009140</name>
</gene>
<feature type="compositionally biased region" description="Basic and acidic residues" evidence="1">
    <location>
        <begin position="678"/>
        <end position="690"/>
    </location>
</feature>
<feature type="compositionally biased region" description="Basic residues" evidence="1">
    <location>
        <begin position="1"/>
        <end position="15"/>
    </location>
</feature>
<name>A0AAV6TV55_9ARAC</name>
<keyword evidence="4" id="KW-1185">Reference proteome</keyword>
<dbReference type="InterPro" id="IPR000719">
    <property type="entry name" value="Prot_kinase_dom"/>
</dbReference>
<accession>A0AAV6TV55</accession>
<comment type="caution">
    <text evidence="3">The sequence shown here is derived from an EMBL/GenBank/DDBJ whole genome shotgun (WGS) entry which is preliminary data.</text>
</comment>
<evidence type="ECO:0000313" key="4">
    <source>
        <dbReference type="Proteomes" id="UP000827092"/>
    </source>
</evidence>
<feature type="region of interest" description="Disordered" evidence="1">
    <location>
        <begin position="674"/>
        <end position="693"/>
    </location>
</feature>
<reference evidence="3 4" key="1">
    <citation type="journal article" date="2022" name="Nat. Ecol. Evol.">
        <title>A masculinizing supergene underlies an exaggerated male reproductive morph in a spider.</title>
        <authorList>
            <person name="Hendrickx F."/>
            <person name="De Corte Z."/>
            <person name="Sonet G."/>
            <person name="Van Belleghem S.M."/>
            <person name="Kostlbacher S."/>
            <person name="Vangestel C."/>
        </authorList>
    </citation>
    <scope>NUCLEOTIDE SEQUENCE [LARGE SCALE GENOMIC DNA]</scope>
    <source>
        <strain evidence="3">W744_W776</strain>
    </source>
</reference>
<evidence type="ECO:0000313" key="3">
    <source>
        <dbReference type="EMBL" id="KAG8175506.1"/>
    </source>
</evidence>